<reference evidence="2 3" key="1">
    <citation type="journal article" date="2017" name="Gigascience">
        <title>Genome sequence of the small brown planthopper, Laodelphax striatellus.</title>
        <authorList>
            <person name="Zhu J."/>
            <person name="Jiang F."/>
            <person name="Wang X."/>
            <person name="Yang P."/>
            <person name="Bao Y."/>
            <person name="Zhao W."/>
            <person name="Wang W."/>
            <person name="Lu H."/>
            <person name="Wang Q."/>
            <person name="Cui N."/>
            <person name="Li J."/>
            <person name="Chen X."/>
            <person name="Luo L."/>
            <person name="Yu J."/>
            <person name="Kang L."/>
            <person name="Cui F."/>
        </authorList>
    </citation>
    <scope>NUCLEOTIDE SEQUENCE [LARGE SCALE GENOMIC DNA]</scope>
    <source>
        <strain evidence="2">Lst14</strain>
    </source>
</reference>
<proteinExistence type="predicted"/>
<dbReference type="SMR" id="A0A482WHT6"/>
<gene>
    <name evidence="2" type="ORF">LSTR_LSTR013280</name>
</gene>
<protein>
    <submittedName>
        <fullName evidence="2">Uncharacterized protein</fullName>
    </submittedName>
</protein>
<dbReference type="InParanoid" id="A0A482WHT6"/>
<evidence type="ECO:0000313" key="2">
    <source>
        <dbReference type="EMBL" id="RZF33109.1"/>
    </source>
</evidence>
<accession>A0A482WHT6</accession>
<name>A0A482WHT6_LAOST</name>
<comment type="caution">
    <text evidence="2">The sequence shown here is derived from an EMBL/GenBank/DDBJ whole genome shotgun (WGS) entry which is preliminary data.</text>
</comment>
<keyword evidence="1" id="KW-0732">Signal</keyword>
<keyword evidence="3" id="KW-1185">Reference proteome</keyword>
<evidence type="ECO:0000313" key="3">
    <source>
        <dbReference type="Proteomes" id="UP000291343"/>
    </source>
</evidence>
<feature type="signal peptide" evidence="1">
    <location>
        <begin position="1"/>
        <end position="32"/>
    </location>
</feature>
<dbReference type="EMBL" id="QKKF02034845">
    <property type="protein sequence ID" value="RZF33109.1"/>
    <property type="molecule type" value="Genomic_DNA"/>
</dbReference>
<evidence type="ECO:0000256" key="1">
    <source>
        <dbReference type="SAM" id="SignalP"/>
    </source>
</evidence>
<feature type="chain" id="PRO_5019716990" evidence="1">
    <location>
        <begin position="33"/>
        <end position="146"/>
    </location>
</feature>
<dbReference type="Proteomes" id="UP000291343">
    <property type="component" value="Unassembled WGS sequence"/>
</dbReference>
<dbReference type="AlphaFoldDB" id="A0A482WHT6"/>
<sequence>MKTPIQTMPAHFLSGICLLLLALFASPSTSFGIDDVPDTVDFVKEVVHDILNIWDVVGTKIVPEDTILPPFLKKKNQKILDRMVQVARSVDRAQDKLMASSVEAIGNLKYDLANLIQYNAAFHEMIDKINKIDAAHRDFTVSAVDK</sequence>
<dbReference type="OrthoDB" id="6668707at2759"/>
<organism evidence="2 3">
    <name type="scientific">Laodelphax striatellus</name>
    <name type="common">Small brown planthopper</name>
    <name type="synonym">Delphax striatella</name>
    <dbReference type="NCBI Taxonomy" id="195883"/>
    <lineage>
        <taxon>Eukaryota</taxon>
        <taxon>Metazoa</taxon>
        <taxon>Ecdysozoa</taxon>
        <taxon>Arthropoda</taxon>
        <taxon>Hexapoda</taxon>
        <taxon>Insecta</taxon>
        <taxon>Pterygota</taxon>
        <taxon>Neoptera</taxon>
        <taxon>Paraneoptera</taxon>
        <taxon>Hemiptera</taxon>
        <taxon>Auchenorrhyncha</taxon>
        <taxon>Fulgoroidea</taxon>
        <taxon>Delphacidae</taxon>
        <taxon>Criomorphinae</taxon>
        <taxon>Laodelphax</taxon>
    </lineage>
</organism>